<dbReference type="Pfam" id="PF03625">
    <property type="entry name" value="DUF302"/>
    <property type="match status" value="1"/>
</dbReference>
<dbReference type="PANTHER" id="PTHR38342">
    <property type="entry name" value="SLR5037 PROTEIN"/>
    <property type="match status" value="1"/>
</dbReference>
<reference evidence="2 3" key="1">
    <citation type="submission" date="2017-11" db="EMBL/GenBank/DDBJ databases">
        <title>Genomic Encyclopedia of Archaeal and Bacterial Type Strains, Phase II (KMG-II): From Individual Species to Whole Genera.</title>
        <authorList>
            <person name="Goeker M."/>
        </authorList>
    </citation>
    <scope>NUCLEOTIDE SEQUENCE [LARGE SCALE GENOMIC DNA]</scope>
    <source>
        <strain evidence="2 3">DSM 27268</strain>
    </source>
</reference>
<dbReference type="CDD" id="cd14797">
    <property type="entry name" value="DUF302"/>
    <property type="match status" value="1"/>
</dbReference>
<dbReference type="InterPro" id="IPR005180">
    <property type="entry name" value="DUF302"/>
</dbReference>
<dbReference type="EMBL" id="PGFG01000001">
    <property type="protein sequence ID" value="PJJ76720.1"/>
    <property type="molecule type" value="Genomic_DNA"/>
</dbReference>
<dbReference type="Gene3D" id="3.30.310.70">
    <property type="entry name" value="TT1751-like domain"/>
    <property type="match status" value="1"/>
</dbReference>
<protein>
    <submittedName>
        <fullName evidence="2">Uncharacterized protein (DUF302 family)</fullName>
    </submittedName>
</protein>
<dbReference type="PANTHER" id="PTHR38342:SF1">
    <property type="entry name" value="SLR5037 PROTEIN"/>
    <property type="match status" value="1"/>
</dbReference>
<gene>
    <name evidence="2" type="ORF">BXY57_2352</name>
</gene>
<sequence length="129" mass="14174">MSYYFSKTLSGVSFDDAIQRVTQALQAEGFGILTEIDVQATLKKKLDVDFRKYRILGACNPPFAYQALQAEDKIGTMLPCNVIVQEQASGGVEVAAIDPVASMMAVDNPKLREVADLVRQKLQKVIAHL</sequence>
<accession>A0A2M9CXT6</accession>
<keyword evidence="3" id="KW-1185">Reference proteome</keyword>
<dbReference type="AlphaFoldDB" id="A0A2M9CXT6"/>
<organism evidence="2 3">
    <name type="scientific">Thermoflavifilum aggregans</name>
    <dbReference type="NCBI Taxonomy" id="454188"/>
    <lineage>
        <taxon>Bacteria</taxon>
        <taxon>Pseudomonadati</taxon>
        <taxon>Bacteroidota</taxon>
        <taxon>Chitinophagia</taxon>
        <taxon>Chitinophagales</taxon>
        <taxon>Chitinophagaceae</taxon>
        <taxon>Thermoflavifilum</taxon>
    </lineage>
</organism>
<evidence type="ECO:0000313" key="2">
    <source>
        <dbReference type="EMBL" id="PJJ76720.1"/>
    </source>
</evidence>
<dbReference type="SUPFAM" id="SSF103247">
    <property type="entry name" value="TT1751-like"/>
    <property type="match status" value="1"/>
</dbReference>
<dbReference type="InterPro" id="IPR016796">
    <property type="entry name" value="UCP021774"/>
</dbReference>
<dbReference type="OrthoDB" id="9791067at2"/>
<proteinExistence type="predicted"/>
<dbReference type="InterPro" id="IPR035923">
    <property type="entry name" value="TT1751-like_sf"/>
</dbReference>
<evidence type="ECO:0000313" key="3">
    <source>
        <dbReference type="Proteomes" id="UP000230000"/>
    </source>
</evidence>
<dbReference type="PIRSF" id="PIRSF021774">
    <property type="entry name" value="UCP021774"/>
    <property type="match status" value="1"/>
</dbReference>
<comment type="caution">
    <text evidence="2">The sequence shown here is derived from an EMBL/GenBank/DDBJ whole genome shotgun (WGS) entry which is preliminary data.</text>
</comment>
<name>A0A2M9CXT6_9BACT</name>
<dbReference type="Proteomes" id="UP000230000">
    <property type="component" value="Unassembled WGS sequence"/>
</dbReference>
<evidence type="ECO:0000259" key="1">
    <source>
        <dbReference type="Pfam" id="PF03625"/>
    </source>
</evidence>
<feature type="domain" description="DUF302" evidence="1">
    <location>
        <begin position="36"/>
        <end position="99"/>
    </location>
</feature>
<dbReference type="RefSeq" id="WP_100315162.1">
    <property type="nucleotide sequence ID" value="NZ_PGFG01000001.1"/>
</dbReference>